<feature type="binding site" evidence="11">
    <location>
        <position position="141"/>
    </location>
    <ligand>
        <name>substrate</name>
    </ligand>
</feature>
<feature type="binding site" evidence="11">
    <location>
        <position position="158"/>
    </location>
    <ligand>
        <name>ATP</name>
        <dbReference type="ChEBI" id="CHEBI:30616"/>
    </ligand>
</feature>
<evidence type="ECO:0000256" key="10">
    <source>
        <dbReference type="ARBA" id="ARBA00048567"/>
    </source>
</evidence>
<reference evidence="12" key="1">
    <citation type="submission" date="2022-01" db="EMBL/GenBank/DDBJ databases">
        <title>Corynebacterium sp. nov isolated from isolated from the feces of the greater white-fronted geese (Anser albifrons) at Poyang Lake, PR China.</title>
        <authorList>
            <person name="Liu Q."/>
        </authorList>
    </citation>
    <scope>NUCLEOTIDE SEQUENCE</scope>
    <source>
        <strain evidence="12">JCM 32435</strain>
    </source>
</reference>
<dbReference type="PRINTS" id="PR01100">
    <property type="entry name" value="SHIKIMTKNASE"/>
</dbReference>
<dbReference type="EMBL" id="JAKGSI010000002">
    <property type="protein sequence ID" value="MCF4006555.1"/>
    <property type="molecule type" value="Genomic_DNA"/>
</dbReference>
<feature type="binding site" evidence="11">
    <location>
        <position position="64"/>
    </location>
    <ligand>
        <name>substrate</name>
    </ligand>
</feature>
<keyword evidence="11" id="KW-0963">Cytoplasm</keyword>
<evidence type="ECO:0000256" key="5">
    <source>
        <dbReference type="ARBA" id="ARBA00022679"/>
    </source>
</evidence>
<keyword evidence="8 11" id="KW-0067">ATP-binding</keyword>
<dbReference type="InterPro" id="IPR000623">
    <property type="entry name" value="Shikimate_kinase/TSH1"/>
</dbReference>
<dbReference type="Pfam" id="PF01202">
    <property type="entry name" value="SKI"/>
    <property type="match status" value="1"/>
</dbReference>
<comment type="caution">
    <text evidence="12">The sequence shown here is derived from an EMBL/GenBank/DDBJ whole genome shotgun (WGS) entry which is preliminary data.</text>
</comment>
<dbReference type="GO" id="GO:0004765">
    <property type="term" value="F:shikimate kinase activity"/>
    <property type="evidence" value="ECO:0007669"/>
    <property type="project" value="UniProtKB-UniRule"/>
</dbReference>
<evidence type="ECO:0000256" key="8">
    <source>
        <dbReference type="ARBA" id="ARBA00022840"/>
    </source>
</evidence>
<dbReference type="GO" id="GO:0000287">
    <property type="term" value="F:magnesium ion binding"/>
    <property type="evidence" value="ECO:0007669"/>
    <property type="project" value="UniProtKB-UniRule"/>
</dbReference>
<comment type="similarity">
    <text evidence="2 11">Belongs to the shikimate kinase family.</text>
</comment>
<comment type="function">
    <text evidence="11">Catalyzes the specific phosphorylation of the 3-hydroxyl group of shikimic acid using ATP as a cosubstrate.</text>
</comment>
<dbReference type="InterPro" id="IPR027417">
    <property type="entry name" value="P-loop_NTPase"/>
</dbReference>
<evidence type="ECO:0000256" key="11">
    <source>
        <dbReference type="HAMAP-Rule" id="MF_00109"/>
    </source>
</evidence>
<comment type="subcellular location">
    <subcellularLocation>
        <location evidence="11">Cytoplasm</location>
    </subcellularLocation>
</comment>
<name>A0A9X1QT46_9CORY</name>
<gene>
    <name evidence="11" type="primary">aroK</name>
    <name evidence="12" type="ORF">L1O03_05100</name>
</gene>
<feature type="binding site" evidence="11">
    <location>
        <position position="85"/>
    </location>
    <ligand>
        <name>substrate</name>
    </ligand>
</feature>
<keyword evidence="11" id="KW-0479">Metal-binding</keyword>
<protein>
    <recommendedName>
        <fullName evidence="3 11">Shikimate kinase</fullName>
        <shortName evidence="11">SK</shortName>
        <ecNumber evidence="3 11">2.7.1.71</ecNumber>
    </recommendedName>
</protein>
<keyword evidence="7 11" id="KW-0418">Kinase</keyword>
<feature type="binding site" evidence="11">
    <location>
        <position position="122"/>
    </location>
    <ligand>
        <name>ATP</name>
        <dbReference type="ChEBI" id="CHEBI:30616"/>
    </ligand>
</feature>
<comment type="cofactor">
    <cofactor evidence="11">
        <name>Mg(2+)</name>
        <dbReference type="ChEBI" id="CHEBI:18420"/>
    </cofactor>
    <text evidence="11">Binds 1 Mg(2+) ion per subunit.</text>
</comment>
<dbReference type="InterPro" id="IPR023000">
    <property type="entry name" value="Shikimate_kinase_CS"/>
</dbReference>
<feature type="binding site" evidence="11">
    <location>
        <position position="22"/>
    </location>
    <ligand>
        <name>Mg(2+)</name>
        <dbReference type="ChEBI" id="CHEBI:18420"/>
    </ligand>
</feature>
<dbReference type="GO" id="GO:0005829">
    <property type="term" value="C:cytosol"/>
    <property type="evidence" value="ECO:0007669"/>
    <property type="project" value="TreeGrafter"/>
</dbReference>
<evidence type="ECO:0000256" key="9">
    <source>
        <dbReference type="ARBA" id="ARBA00023141"/>
    </source>
</evidence>
<feature type="binding site" evidence="11">
    <location>
        <position position="40"/>
    </location>
    <ligand>
        <name>substrate</name>
    </ligand>
</feature>
<evidence type="ECO:0000256" key="1">
    <source>
        <dbReference type="ARBA" id="ARBA00004842"/>
    </source>
</evidence>
<organism evidence="12 13">
    <name type="scientific">Corynebacterium uropygiale</name>
    <dbReference type="NCBI Taxonomy" id="1775911"/>
    <lineage>
        <taxon>Bacteria</taxon>
        <taxon>Bacillati</taxon>
        <taxon>Actinomycetota</taxon>
        <taxon>Actinomycetes</taxon>
        <taxon>Mycobacteriales</taxon>
        <taxon>Corynebacteriaceae</taxon>
        <taxon>Corynebacterium</taxon>
    </lineage>
</organism>
<dbReference type="EC" id="2.7.1.71" evidence="3 11"/>
<evidence type="ECO:0000256" key="3">
    <source>
        <dbReference type="ARBA" id="ARBA00012154"/>
    </source>
</evidence>
<dbReference type="GO" id="GO:0005524">
    <property type="term" value="F:ATP binding"/>
    <property type="evidence" value="ECO:0007669"/>
    <property type="project" value="UniProtKB-UniRule"/>
</dbReference>
<dbReference type="Gene3D" id="3.40.50.300">
    <property type="entry name" value="P-loop containing nucleotide triphosphate hydrolases"/>
    <property type="match status" value="1"/>
</dbReference>
<dbReference type="AlphaFoldDB" id="A0A9X1QT46"/>
<feature type="binding site" evidence="11">
    <location>
        <begin position="18"/>
        <end position="23"/>
    </location>
    <ligand>
        <name>ATP</name>
        <dbReference type="ChEBI" id="CHEBI:30616"/>
    </ligand>
</feature>
<evidence type="ECO:0000256" key="2">
    <source>
        <dbReference type="ARBA" id="ARBA00006997"/>
    </source>
</evidence>
<comment type="pathway">
    <text evidence="1 11">Metabolic intermediate biosynthesis; chorismate biosynthesis; chorismate from D-erythrose 4-phosphate and phosphoenolpyruvate: step 5/7.</text>
</comment>
<dbReference type="GO" id="GO:0009073">
    <property type="term" value="P:aromatic amino acid family biosynthetic process"/>
    <property type="evidence" value="ECO:0007669"/>
    <property type="project" value="UniProtKB-KW"/>
</dbReference>
<dbReference type="GO" id="GO:0009423">
    <property type="term" value="P:chorismate biosynthetic process"/>
    <property type="evidence" value="ECO:0007669"/>
    <property type="project" value="UniProtKB-UniRule"/>
</dbReference>
<dbReference type="PANTHER" id="PTHR21087">
    <property type="entry name" value="SHIKIMATE KINASE"/>
    <property type="match status" value="1"/>
</dbReference>
<comment type="catalytic activity">
    <reaction evidence="10 11">
        <text>shikimate + ATP = 3-phosphoshikimate + ADP + H(+)</text>
        <dbReference type="Rhea" id="RHEA:13121"/>
        <dbReference type="ChEBI" id="CHEBI:15378"/>
        <dbReference type="ChEBI" id="CHEBI:30616"/>
        <dbReference type="ChEBI" id="CHEBI:36208"/>
        <dbReference type="ChEBI" id="CHEBI:145989"/>
        <dbReference type="ChEBI" id="CHEBI:456216"/>
        <dbReference type="EC" id="2.7.1.71"/>
    </reaction>
</comment>
<dbReference type="PROSITE" id="PS01128">
    <property type="entry name" value="SHIKIMATE_KINASE"/>
    <property type="match status" value="1"/>
</dbReference>
<keyword evidence="5 11" id="KW-0808">Transferase</keyword>
<proteinExistence type="inferred from homology"/>
<dbReference type="HAMAP" id="MF_00109">
    <property type="entry name" value="Shikimate_kinase"/>
    <property type="match status" value="1"/>
</dbReference>
<dbReference type="Proteomes" id="UP001139336">
    <property type="component" value="Unassembled WGS sequence"/>
</dbReference>
<keyword evidence="9 11" id="KW-0057">Aromatic amino acid biosynthesis</keyword>
<dbReference type="SUPFAM" id="SSF52540">
    <property type="entry name" value="P-loop containing nucleoside triphosphate hydrolases"/>
    <property type="match status" value="1"/>
</dbReference>
<accession>A0A9X1QT46</accession>
<dbReference type="RefSeq" id="WP_236118347.1">
    <property type="nucleotide sequence ID" value="NZ_JAKGSI010000002.1"/>
</dbReference>
<keyword evidence="13" id="KW-1185">Reference proteome</keyword>
<evidence type="ECO:0000256" key="6">
    <source>
        <dbReference type="ARBA" id="ARBA00022741"/>
    </source>
</evidence>
<evidence type="ECO:0000313" key="12">
    <source>
        <dbReference type="EMBL" id="MCF4006555.1"/>
    </source>
</evidence>
<dbReference type="GO" id="GO:0008652">
    <property type="term" value="P:amino acid biosynthetic process"/>
    <property type="evidence" value="ECO:0007669"/>
    <property type="project" value="UniProtKB-KW"/>
</dbReference>
<keyword evidence="4 11" id="KW-0028">Amino-acid biosynthesis</keyword>
<keyword evidence="6 11" id="KW-0547">Nucleotide-binding</keyword>
<dbReference type="PANTHER" id="PTHR21087:SF16">
    <property type="entry name" value="SHIKIMATE KINASE 1, CHLOROPLASTIC"/>
    <property type="match status" value="1"/>
</dbReference>
<sequence>MNEQAVAAPRLVLVGMPGAGKSTIARRLGRALNLPVIDTDHIIEEEYGTACGEIFSEKGEPAFREIEAETVAQALHRPGILSLGGGAVLTASTRQLLLTHDVIWLDVSVEEGARRTAGDTNRPILAAEDPVAHYRELHDARVPLYQEVMSFRVRTDQRKPQQVVADILGYLDTLD</sequence>
<evidence type="ECO:0000256" key="7">
    <source>
        <dbReference type="ARBA" id="ARBA00022777"/>
    </source>
</evidence>
<evidence type="ECO:0000256" key="4">
    <source>
        <dbReference type="ARBA" id="ARBA00022605"/>
    </source>
</evidence>
<evidence type="ECO:0000313" key="13">
    <source>
        <dbReference type="Proteomes" id="UP001139336"/>
    </source>
</evidence>
<dbReference type="InterPro" id="IPR031322">
    <property type="entry name" value="Shikimate/glucono_kinase"/>
</dbReference>
<keyword evidence="11" id="KW-0460">Magnesium</keyword>
<comment type="subunit">
    <text evidence="11">Monomer.</text>
</comment>
<dbReference type="CDD" id="cd00464">
    <property type="entry name" value="SK"/>
    <property type="match status" value="1"/>
</dbReference>